<protein>
    <submittedName>
        <fullName evidence="1">Uncharacterized protein</fullName>
    </submittedName>
</protein>
<keyword evidence="2" id="KW-1185">Reference proteome</keyword>
<gene>
    <name evidence="1" type="ORF">P154DRAFT_569186</name>
</gene>
<evidence type="ECO:0000313" key="1">
    <source>
        <dbReference type="EMBL" id="KAF2007298.1"/>
    </source>
</evidence>
<sequence length="116" mass="12994">MTAHTVMMNLPRDDLVAVLPPPTLGQDKLVTAVALTGKTQVPVMEGGPVMYEYAWSPECTNVIQEIFDTIDEIMALIPWATAGFPETRPKLLQPESGYHLHVKRDELGFLVRKKNY</sequence>
<evidence type="ECO:0000313" key="2">
    <source>
        <dbReference type="Proteomes" id="UP000799779"/>
    </source>
</evidence>
<proteinExistence type="predicted"/>
<dbReference type="AlphaFoldDB" id="A0A6A5X0U9"/>
<dbReference type="Proteomes" id="UP000799779">
    <property type="component" value="Unassembled WGS sequence"/>
</dbReference>
<name>A0A6A5X0U9_9PLEO</name>
<reference evidence="1" key="1">
    <citation type="journal article" date="2020" name="Stud. Mycol.">
        <title>101 Dothideomycetes genomes: a test case for predicting lifestyles and emergence of pathogens.</title>
        <authorList>
            <person name="Haridas S."/>
            <person name="Albert R."/>
            <person name="Binder M."/>
            <person name="Bloem J."/>
            <person name="Labutti K."/>
            <person name="Salamov A."/>
            <person name="Andreopoulos B."/>
            <person name="Baker S."/>
            <person name="Barry K."/>
            <person name="Bills G."/>
            <person name="Bluhm B."/>
            <person name="Cannon C."/>
            <person name="Castanera R."/>
            <person name="Culley D."/>
            <person name="Daum C."/>
            <person name="Ezra D."/>
            <person name="Gonzalez J."/>
            <person name="Henrissat B."/>
            <person name="Kuo A."/>
            <person name="Liang C."/>
            <person name="Lipzen A."/>
            <person name="Lutzoni F."/>
            <person name="Magnuson J."/>
            <person name="Mondo S."/>
            <person name="Nolan M."/>
            <person name="Ohm R."/>
            <person name="Pangilinan J."/>
            <person name="Park H.-J."/>
            <person name="Ramirez L."/>
            <person name="Alfaro M."/>
            <person name="Sun H."/>
            <person name="Tritt A."/>
            <person name="Yoshinaga Y."/>
            <person name="Zwiers L.-H."/>
            <person name="Turgeon B."/>
            <person name="Goodwin S."/>
            <person name="Spatafora J."/>
            <person name="Crous P."/>
            <person name="Grigoriev I."/>
        </authorList>
    </citation>
    <scope>NUCLEOTIDE SEQUENCE</scope>
    <source>
        <strain evidence="1">CBS 123094</strain>
    </source>
</reference>
<accession>A0A6A5X0U9</accession>
<dbReference type="EMBL" id="ML977557">
    <property type="protein sequence ID" value="KAF2007298.1"/>
    <property type="molecule type" value="Genomic_DNA"/>
</dbReference>
<organism evidence="1 2">
    <name type="scientific">Amniculicola lignicola CBS 123094</name>
    <dbReference type="NCBI Taxonomy" id="1392246"/>
    <lineage>
        <taxon>Eukaryota</taxon>
        <taxon>Fungi</taxon>
        <taxon>Dikarya</taxon>
        <taxon>Ascomycota</taxon>
        <taxon>Pezizomycotina</taxon>
        <taxon>Dothideomycetes</taxon>
        <taxon>Pleosporomycetidae</taxon>
        <taxon>Pleosporales</taxon>
        <taxon>Amniculicolaceae</taxon>
        <taxon>Amniculicola</taxon>
    </lineage>
</organism>